<proteinExistence type="predicted"/>
<dbReference type="Proteomes" id="UP000002506">
    <property type="component" value="Chromosome"/>
</dbReference>
<dbReference type="AlphaFoldDB" id="D2BHI5"/>
<sequence length="96" mass="11505">MPSFMLSYIFSLIDYITYIVRTTIKLKFDVFCLGYQDEIFFQTFVVIYFKLSFEDQCEPMKSFARSQKLILNAPYPKLCKNELHLHKLVCLMRLII</sequence>
<accession>D2BHI5</accession>
<dbReference type="EMBL" id="CP001827">
    <property type="protein sequence ID" value="ACZ61785.1"/>
    <property type="molecule type" value="Genomic_DNA"/>
</dbReference>
<evidence type="ECO:0000313" key="2">
    <source>
        <dbReference type="Proteomes" id="UP000002506"/>
    </source>
</evidence>
<organism evidence="1 2">
    <name type="scientific">Dehalococcoides mccartyi (strain VS)</name>
    <dbReference type="NCBI Taxonomy" id="311424"/>
    <lineage>
        <taxon>Bacteria</taxon>
        <taxon>Bacillati</taxon>
        <taxon>Chloroflexota</taxon>
        <taxon>Dehalococcoidia</taxon>
        <taxon>Dehalococcoidales</taxon>
        <taxon>Dehalococcoidaceae</taxon>
        <taxon>Dehalococcoides</taxon>
    </lineage>
</organism>
<evidence type="ECO:0000313" key="1">
    <source>
        <dbReference type="EMBL" id="ACZ61785.1"/>
    </source>
</evidence>
<dbReference type="KEGG" id="dev:DhcVS_645"/>
<name>D2BHI5_DEHMV</name>
<protein>
    <submittedName>
        <fullName evidence="1">Uncharacterized protein</fullName>
    </submittedName>
</protein>
<gene>
    <name evidence="1" type="ordered locus">DhcVS_645</name>
</gene>
<dbReference type="HOGENOM" id="CLU_183616_0_0_0"/>
<reference evidence="1 2" key="1">
    <citation type="journal article" date="2009" name="PLoS Genet.">
        <title>Localized plasticity in the streamlined genomes of vinyl chloride respiring Dehalococcoides.</title>
        <authorList>
            <person name="McMurdie P.J."/>
            <person name="Behrens S.F."/>
            <person name="Muller J.A."/>
            <person name="Goke J."/>
            <person name="Ritalahti K.M."/>
            <person name="Wagner R."/>
            <person name="Goltsman E."/>
            <person name="Lapidus A."/>
            <person name="Holmes S."/>
            <person name="Loffler F.E."/>
            <person name="Spormann A.M."/>
        </authorList>
    </citation>
    <scope>NUCLEOTIDE SEQUENCE [LARGE SCALE GENOMIC DNA]</scope>
    <source>
        <strain evidence="1 2">VS</strain>
    </source>
</reference>